<protein>
    <submittedName>
        <fullName evidence="1">Uncharacterized protein</fullName>
    </submittedName>
</protein>
<gene>
    <name evidence="1" type="ORF">EYF80_025011</name>
</gene>
<evidence type="ECO:0000313" key="1">
    <source>
        <dbReference type="EMBL" id="TNN64816.1"/>
    </source>
</evidence>
<reference evidence="1 2" key="1">
    <citation type="submission" date="2019-03" db="EMBL/GenBank/DDBJ databases">
        <title>First draft genome of Liparis tanakae, snailfish: a comprehensive survey of snailfish specific genes.</title>
        <authorList>
            <person name="Kim W."/>
            <person name="Song I."/>
            <person name="Jeong J.-H."/>
            <person name="Kim D."/>
            <person name="Kim S."/>
            <person name="Ryu S."/>
            <person name="Song J.Y."/>
            <person name="Lee S.K."/>
        </authorList>
    </citation>
    <scope>NUCLEOTIDE SEQUENCE [LARGE SCALE GENOMIC DNA]</scope>
    <source>
        <tissue evidence="1">Muscle</tissue>
    </source>
</reference>
<name>A0A4Z2HGG0_9TELE</name>
<accession>A0A4Z2HGG0</accession>
<dbReference type="Proteomes" id="UP000314294">
    <property type="component" value="Unassembled WGS sequence"/>
</dbReference>
<evidence type="ECO:0000313" key="2">
    <source>
        <dbReference type="Proteomes" id="UP000314294"/>
    </source>
</evidence>
<sequence>MERVVLSSDGWTQLTERICIPVFPHALLQFCHSPVTQLEDTTGQREGDKTSDGIQHVNILERRGCPGGYTTAAYTGRTCDTAGHRERDSFLQIKVLRHSTLTGQQSGLQ</sequence>
<dbReference type="AlphaFoldDB" id="A0A4Z2HGG0"/>
<keyword evidence="2" id="KW-1185">Reference proteome</keyword>
<comment type="caution">
    <text evidence="1">The sequence shown here is derived from an EMBL/GenBank/DDBJ whole genome shotgun (WGS) entry which is preliminary data.</text>
</comment>
<proteinExistence type="predicted"/>
<organism evidence="1 2">
    <name type="scientific">Liparis tanakae</name>
    <name type="common">Tanaka's snailfish</name>
    <dbReference type="NCBI Taxonomy" id="230148"/>
    <lineage>
        <taxon>Eukaryota</taxon>
        <taxon>Metazoa</taxon>
        <taxon>Chordata</taxon>
        <taxon>Craniata</taxon>
        <taxon>Vertebrata</taxon>
        <taxon>Euteleostomi</taxon>
        <taxon>Actinopterygii</taxon>
        <taxon>Neopterygii</taxon>
        <taxon>Teleostei</taxon>
        <taxon>Neoteleostei</taxon>
        <taxon>Acanthomorphata</taxon>
        <taxon>Eupercaria</taxon>
        <taxon>Perciformes</taxon>
        <taxon>Cottioidei</taxon>
        <taxon>Cottales</taxon>
        <taxon>Liparidae</taxon>
        <taxon>Liparis</taxon>
    </lineage>
</organism>
<dbReference type="EMBL" id="SRLO01000246">
    <property type="protein sequence ID" value="TNN64816.1"/>
    <property type="molecule type" value="Genomic_DNA"/>
</dbReference>